<reference evidence="2 3" key="1">
    <citation type="submission" date="2019-03" db="EMBL/GenBank/DDBJ databases">
        <title>Genomic features of bacteria from cold environments.</title>
        <authorList>
            <person name="Shen L."/>
        </authorList>
    </citation>
    <scope>NUCLEOTIDE SEQUENCE [LARGE SCALE GENOMIC DNA]</scope>
    <source>
        <strain evidence="3">T3246-1</strain>
    </source>
</reference>
<gene>
    <name evidence="2" type="ORF">EXU48_18100</name>
</gene>
<evidence type="ECO:0000313" key="2">
    <source>
        <dbReference type="EMBL" id="TDE90372.1"/>
    </source>
</evidence>
<dbReference type="NCBIfam" id="TIGR03083">
    <property type="entry name" value="maleylpyruvate isomerase family mycothiol-dependent enzyme"/>
    <property type="match status" value="1"/>
</dbReference>
<dbReference type="Pfam" id="PF11716">
    <property type="entry name" value="MDMPI_N"/>
    <property type="match status" value="1"/>
</dbReference>
<dbReference type="InterPro" id="IPR024344">
    <property type="entry name" value="MDMPI_metal-binding"/>
</dbReference>
<keyword evidence="3" id="KW-1185">Reference proteome</keyword>
<dbReference type="NCBIfam" id="TIGR03085">
    <property type="entry name" value="TIGR03085 family metal-binding protein"/>
    <property type="match status" value="1"/>
</dbReference>
<organism evidence="2 3">
    <name type="scientific">Occultella glacieicola</name>
    <dbReference type="NCBI Taxonomy" id="2518684"/>
    <lineage>
        <taxon>Bacteria</taxon>
        <taxon>Bacillati</taxon>
        <taxon>Actinomycetota</taxon>
        <taxon>Actinomycetes</taxon>
        <taxon>Micrococcales</taxon>
        <taxon>Ruaniaceae</taxon>
        <taxon>Occultella</taxon>
    </lineage>
</organism>
<dbReference type="InterPro" id="IPR017517">
    <property type="entry name" value="Maleyloyr_isom"/>
</dbReference>
<accession>A0ABY2E046</accession>
<protein>
    <submittedName>
        <fullName evidence="2">TIGR03085 family protein</fullName>
    </submittedName>
</protein>
<dbReference type="Proteomes" id="UP000504882">
    <property type="component" value="Unassembled WGS sequence"/>
</dbReference>
<dbReference type="EMBL" id="SMNA01000009">
    <property type="protein sequence ID" value="TDE90372.1"/>
    <property type="molecule type" value="Genomic_DNA"/>
</dbReference>
<feature type="domain" description="Mycothiol-dependent maleylpyruvate isomerase metal-binding" evidence="1">
    <location>
        <begin position="7"/>
        <end position="114"/>
    </location>
</feature>
<comment type="caution">
    <text evidence="2">The sequence shown here is derived from an EMBL/GenBank/DDBJ whole genome shotgun (WGS) entry which is preliminary data.</text>
</comment>
<name>A0ABY2E046_9MICO</name>
<dbReference type="InterPro" id="IPR034660">
    <property type="entry name" value="DinB/YfiT-like"/>
</dbReference>
<evidence type="ECO:0000259" key="1">
    <source>
        <dbReference type="Pfam" id="PF11716"/>
    </source>
</evidence>
<dbReference type="RefSeq" id="WP_133109087.1">
    <property type="nucleotide sequence ID" value="NZ_SMNA01000009.1"/>
</dbReference>
<evidence type="ECO:0000313" key="3">
    <source>
        <dbReference type="Proteomes" id="UP000504882"/>
    </source>
</evidence>
<proteinExistence type="predicted"/>
<dbReference type="InterPro" id="IPR017519">
    <property type="entry name" value="CHP03085"/>
</dbReference>
<sequence length="213" mass="22984">MWSAREKSALVESLTNAGPDAPTLCEGWQTRHLAAHLMLRGNEPWRLVPRPWAPDSADRLIDDVSEGLREPTAYAAAVAAFAAGPVGANPMRLVGGRADEAMNLLEYLVHHEDVRRAGPDPLPPRELPVELTGDVWRRAGQFSKFAYRSAPVGVVQVVPEGPRRRVRAGAVSVALTGAPLEQTLFAMGRRDAARVRITGAPDAVAEFEAWAAG</sequence>
<dbReference type="SUPFAM" id="SSF109854">
    <property type="entry name" value="DinB/YfiT-like putative metalloenzymes"/>
    <property type="match status" value="1"/>
</dbReference>